<sequence length="372" mass="44359">MKKILYINGQEFNFDTKYISQIGAWKSLGYKAEYFKLFRTVESLREVIREIRKFDLIYLRHGYGLDRVWFLIYPFLKEKNLILEFPSPISSLYSDIKTNNELGYIKKKVIYLLYKFYIKMILPKVDLIIEMAEEKDEEVLKYKGKIYLWQNGLNSIELYKINENYLHYQSQTIKKFVEKKEFHLVFIANKLYLHHGLDRLIHGLINFYQNKNDSNYLIKLHIVCSKTVLIEKFKKVILKNNLDKEIIFSDHMPIEKLQEVYKTANFCIGCLGLHRVDMQEATPLKTREATLMGLPSCISYHDYDLSKSDFIINLPKDDSPIDINLLIKFYSKLITKYGEDLNQIIHEFAVHNLTWQKKVELLEDECKKRELL</sequence>
<dbReference type="SUPFAM" id="SSF53756">
    <property type="entry name" value="UDP-Glycosyltransferase/glycogen phosphorylase"/>
    <property type="match status" value="1"/>
</dbReference>
<reference evidence="2" key="1">
    <citation type="submission" date="2017-11" db="EMBL/GenBank/DDBJ databases">
        <authorList>
            <person name="Chan K.G."/>
            <person name="Lee L.S."/>
        </authorList>
    </citation>
    <scope>NUCLEOTIDE SEQUENCE [LARGE SCALE GENOMIC DNA]</scope>
    <source>
        <strain evidence="2">DSM 100970</strain>
    </source>
</reference>
<evidence type="ECO:0000313" key="1">
    <source>
        <dbReference type="EMBL" id="AUR53031.1"/>
    </source>
</evidence>
<protein>
    <recommendedName>
        <fullName evidence="3">Glycosyltransferase</fullName>
    </recommendedName>
</protein>
<keyword evidence="2" id="KW-1185">Reference proteome</keyword>
<gene>
    <name evidence="1" type="ORF">CUN60_12255</name>
</gene>
<dbReference type="Proteomes" id="UP000236655">
    <property type="component" value="Chromosome"/>
</dbReference>
<dbReference type="AlphaFoldDB" id="A0A2I7N9C8"/>
<dbReference type="EMBL" id="CP024847">
    <property type="protein sequence ID" value="AUR53031.1"/>
    <property type="molecule type" value="Genomic_DNA"/>
</dbReference>
<dbReference type="OrthoDB" id="6385861at2"/>
<name>A0A2I7N9C8_9NEIS</name>
<dbReference type="KEGG" id="nba:CUN60_12255"/>
<proteinExistence type="predicted"/>
<accession>A0A2I7N9C8</accession>
<evidence type="ECO:0000313" key="2">
    <source>
        <dbReference type="Proteomes" id="UP000236655"/>
    </source>
</evidence>
<dbReference type="Gene3D" id="3.40.50.2000">
    <property type="entry name" value="Glycogen Phosphorylase B"/>
    <property type="match status" value="1"/>
</dbReference>
<organism evidence="1 2">
    <name type="scientific">Aquella oligotrophica</name>
    <dbReference type="NCBI Taxonomy" id="2067065"/>
    <lineage>
        <taxon>Bacteria</taxon>
        <taxon>Pseudomonadati</taxon>
        <taxon>Pseudomonadota</taxon>
        <taxon>Betaproteobacteria</taxon>
        <taxon>Neisseriales</taxon>
        <taxon>Neisseriaceae</taxon>
        <taxon>Aquella</taxon>
    </lineage>
</organism>
<evidence type="ECO:0008006" key="3">
    <source>
        <dbReference type="Google" id="ProtNLM"/>
    </source>
</evidence>
<dbReference type="RefSeq" id="WP_102952317.1">
    <property type="nucleotide sequence ID" value="NZ_CP024847.1"/>
</dbReference>